<keyword evidence="2" id="KW-0813">Transport</keyword>
<evidence type="ECO:0000256" key="4">
    <source>
        <dbReference type="ARBA" id="ARBA00022692"/>
    </source>
</evidence>
<gene>
    <name evidence="10" type="primary">proP1</name>
    <name evidence="10" type="ordered locus">AMF_035</name>
</gene>
<evidence type="ECO:0000256" key="6">
    <source>
        <dbReference type="ARBA" id="ARBA00022989"/>
    </source>
</evidence>
<dbReference type="Gene3D" id="1.20.1250.20">
    <property type="entry name" value="MFS general substrate transporter like domains"/>
    <property type="match status" value="2"/>
</dbReference>
<keyword evidence="3" id="KW-1003">Cell membrane</keyword>
<dbReference type="InterPro" id="IPR051084">
    <property type="entry name" value="H+-coupled_symporters"/>
</dbReference>
<name>B9KHH0_ANAMF</name>
<dbReference type="SUPFAM" id="SSF103473">
    <property type="entry name" value="MFS general substrate transporter"/>
    <property type="match status" value="1"/>
</dbReference>
<feature type="transmembrane region" description="Helical" evidence="8">
    <location>
        <begin position="36"/>
        <end position="56"/>
    </location>
</feature>
<keyword evidence="6 8" id="KW-1133">Transmembrane helix</keyword>
<dbReference type="Pfam" id="PF00083">
    <property type="entry name" value="Sugar_tr"/>
    <property type="match status" value="1"/>
</dbReference>
<evidence type="ECO:0000256" key="7">
    <source>
        <dbReference type="ARBA" id="ARBA00023136"/>
    </source>
</evidence>
<feature type="transmembrane region" description="Helical" evidence="8">
    <location>
        <begin position="298"/>
        <end position="318"/>
    </location>
</feature>
<dbReference type="PANTHER" id="PTHR43528">
    <property type="entry name" value="ALPHA-KETOGLUTARATE PERMEASE"/>
    <property type="match status" value="1"/>
</dbReference>
<keyword evidence="4 8" id="KW-0812">Transmembrane</keyword>
<feature type="transmembrane region" description="Helical" evidence="8">
    <location>
        <begin position="122"/>
        <end position="141"/>
    </location>
</feature>
<feature type="transmembrane region" description="Helical" evidence="8">
    <location>
        <begin position="387"/>
        <end position="408"/>
    </location>
</feature>
<dbReference type="eggNOG" id="COG0477">
    <property type="taxonomic scope" value="Bacteria"/>
</dbReference>
<evidence type="ECO:0000313" key="11">
    <source>
        <dbReference type="Proteomes" id="UP000007307"/>
    </source>
</evidence>
<keyword evidence="11" id="KW-1185">Reference proteome</keyword>
<dbReference type="InterPro" id="IPR005828">
    <property type="entry name" value="MFS_sugar_transport-like"/>
</dbReference>
<reference evidence="10 11" key="1">
    <citation type="journal article" date="2009" name="BMC Genomics">
        <title>Conservation in the face of diversity: multistrain analysis of an intracellular bacterium.</title>
        <authorList>
            <person name="Dark M.J."/>
            <person name="Herndon D.R."/>
            <person name="Kappmeyer L.S."/>
            <person name="Gonzales M.P."/>
            <person name="Nordeen E."/>
            <person name="Palmer G.H."/>
            <person name="Knowles D.P. Jr."/>
            <person name="Brayton K.A."/>
        </authorList>
    </citation>
    <scope>NUCLEOTIDE SEQUENCE [LARGE SCALE GENOMIC DNA]</scope>
    <source>
        <strain evidence="10 11">Florida</strain>
    </source>
</reference>
<evidence type="ECO:0000256" key="1">
    <source>
        <dbReference type="ARBA" id="ARBA00004651"/>
    </source>
</evidence>
<protein>
    <submittedName>
        <fullName evidence="10">Proline/betaine transport protein (ProP1)</fullName>
    </submittedName>
</protein>
<dbReference type="AlphaFoldDB" id="B9KHH0"/>
<feature type="transmembrane region" description="Helical" evidence="8">
    <location>
        <begin position="323"/>
        <end position="342"/>
    </location>
</feature>
<feature type="transmembrane region" description="Helical" evidence="8">
    <location>
        <begin position="414"/>
        <end position="432"/>
    </location>
</feature>
<dbReference type="EMBL" id="CP001079">
    <property type="protein sequence ID" value="ACM48932.1"/>
    <property type="molecule type" value="Genomic_DNA"/>
</dbReference>
<comment type="subcellular location">
    <subcellularLocation>
        <location evidence="1">Cell membrane</location>
        <topology evidence="1">Multi-pass membrane protein</topology>
    </subcellularLocation>
</comment>
<dbReference type="PANTHER" id="PTHR43528:SF1">
    <property type="entry name" value="ALPHA-KETOGLUTARATE PERMEASE"/>
    <property type="match status" value="1"/>
</dbReference>
<evidence type="ECO:0000256" key="8">
    <source>
        <dbReference type="SAM" id="Phobius"/>
    </source>
</evidence>
<keyword evidence="7 8" id="KW-0472">Membrane</keyword>
<sequence length="445" mass="47905">MLRVVPVVSNGRVNGGFMDSRKVTNAVLSTIACNTLVWYDFILFGSLAGTIGELFFPQEDRYSLLLSSFCVVAVGFCMRPFGASVFGHIGDKYGRKVALILSIFGVSVPVGFMAVIPTYESVGILAPVLLVICRLVQGISLGGEAGNATFLIEHSKKSNTGLFGSFEVLSAVLGSVFAFAVKIAVRHFTGDNFGVWGWRIPFVIGFVVGIISIYTRAKTGESPAYEAQAKQEGGDVLTGESPVRHLFRHYKRALLLAICIDGIENCSFHILMVFFISYVRDFSPAVVINPQISEAIEMVSVMLAGVLTVAFGALSDVLGRKKVIGGAAVTFLLVSMPVFWMLSQGSALYIGLGYLIFVVPFAAALGPSSAAMSELFPTKVRYTGFGIARNVSSAIGGGIAPALCTWLVKTTGWRIAPGLCIIFWALVALVALTRIRKEDVYRDWL</sequence>
<dbReference type="Proteomes" id="UP000007307">
    <property type="component" value="Chromosome"/>
</dbReference>
<evidence type="ECO:0000256" key="2">
    <source>
        <dbReference type="ARBA" id="ARBA00022448"/>
    </source>
</evidence>
<feature type="transmembrane region" description="Helical" evidence="8">
    <location>
        <begin position="196"/>
        <end position="215"/>
    </location>
</feature>
<feature type="transmembrane region" description="Helical" evidence="8">
    <location>
        <begin position="348"/>
        <end position="366"/>
    </location>
</feature>
<evidence type="ECO:0000313" key="10">
    <source>
        <dbReference type="EMBL" id="ACM48932.1"/>
    </source>
</evidence>
<dbReference type="PROSITE" id="PS50850">
    <property type="entry name" value="MFS"/>
    <property type="match status" value="1"/>
</dbReference>
<dbReference type="HOGENOM" id="CLU_001265_39_0_5"/>
<dbReference type="GO" id="GO:0005886">
    <property type="term" value="C:plasma membrane"/>
    <property type="evidence" value="ECO:0007669"/>
    <property type="project" value="UniProtKB-SubCell"/>
</dbReference>
<dbReference type="KEGG" id="amf:AMF_035"/>
<organism evidence="10 11">
    <name type="scientific">Anaplasma marginale (strain Florida)</name>
    <dbReference type="NCBI Taxonomy" id="320483"/>
    <lineage>
        <taxon>Bacteria</taxon>
        <taxon>Pseudomonadati</taxon>
        <taxon>Pseudomonadota</taxon>
        <taxon>Alphaproteobacteria</taxon>
        <taxon>Rickettsiales</taxon>
        <taxon>Anaplasmataceae</taxon>
        <taxon>Anaplasma</taxon>
    </lineage>
</organism>
<evidence type="ECO:0000259" key="9">
    <source>
        <dbReference type="PROSITE" id="PS50850"/>
    </source>
</evidence>
<evidence type="ECO:0000256" key="3">
    <source>
        <dbReference type="ARBA" id="ARBA00022475"/>
    </source>
</evidence>
<feature type="transmembrane region" description="Helical" evidence="8">
    <location>
        <begin position="162"/>
        <end position="184"/>
    </location>
</feature>
<evidence type="ECO:0000256" key="5">
    <source>
        <dbReference type="ARBA" id="ARBA00022847"/>
    </source>
</evidence>
<dbReference type="InterPro" id="IPR020846">
    <property type="entry name" value="MFS_dom"/>
</dbReference>
<dbReference type="PROSITE" id="PS51257">
    <property type="entry name" value="PROKAR_LIPOPROTEIN"/>
    <property type="match status" value="1"/>
</dbReference>
<feature type="domain" description="Major facilitator superfamily (MFS) profile" evidence="9">
    <location>
        <begin position="26"/>
        <end position="442"/>
    </location>
</feature>
<accession>B9KHH0</accession>
<dbReference type="GO" id="GO:0015293">
    <property type="term" value="F:symporter activity"/>
    <property type="evidence" value="ECO:0007669"/>
    <property type="project" value="UniProtKB-KW"/>
</dbReference>
<feature type="transmembrane region" description="Helical" evidence="8">
    <location>
        <begin position="254"/>
        <end position="278"/>
    </location>
</feature>
<proteinExistence type="predicted"/>
<dbReference type="InterPro" id="IPR036259">
    <property type="entry name" value="MFS_trans_sf"/>
</dbReference>
<feature type="transmembrane region" description="Helical" evidence="8">
    <location>
        <begin position="62"/>
        <end position="85"/>
    </location>
</feature>
<feature type="transmembrane region" description="Helical" evidence="8">
    <location>
        <begin position="97"/>
        <end position="116"/>
    </location>
</feature>
<keyword evidence="5" id="KW-0769">Symport</keyword>